<protein>
    <submittedName>
        <fullName evidence="2">Uncharacterized protein</fullName>
    </submittedName>
</protein>
<accession>L5LBQ8</accession>
<feature type="region of interest" description="Disordered" evidence="1">
    <location>
        <begin position="59"/>
        <end position="81"/>
    </location>
</feature>
<feature type="compositionally biased region" description="Pro residues" evidence="1">
    <location>
        <begin position="18"/>
        <end position="34"/>
    </location>
</feature>
<dbReference type="Proteomes" id="UP000010556">
    <property type="component" value="Unassembled WGS sequence"/>
</dbReference>
<dbReference type="EMBL" id="KB113360">
    <property type="protein sequence ID" value="ELK23622.1"/>
    <property type="molecule type" value="Genomic_DNA"/>
</dbReference>
<evidence type="ECO:0000313" key="2">
    <source>
        <dbReference type="EMBL" id="ELK23622.1"/>
    </source>
</evidence>
<sequence length="81" mass="8528">MAEATTGTRKAGSFLPPAASPPPPWPRGLTPPPTVGEAKTQRMWVTQQQGADCCPLAATSRSRPVHSEAPGLPQVMATAHW</sequence>
<organism evidence="2 3">
    <name type="scientific">Myotis davidii</name>
    <name type="common">David's myotis</name>
    <dbReference type="NCBI Taxonomy" id="225400"/>
    <lineage>
        <taxon>Eukaryota</taxon>
        <taxon>Metazoa</taxon>
        <taxon>Chordata</taxon>
        <taxon>Craniata</taxon>
        <taxon>Vertebrata</taxon>
        <taxon>Euteleostomi</taxon>
        <taxon>Mammalia</taxon>
        <taxon>Eutheria</taxon>
        <taxon>Laurasiatheria</taxon>
        <taxon>Chiroptera</taxon>
        <taxon>Yangochiroptera</taxon>
        <taxon>Vespertilionidae</taxon>
        <taxon>Myotis</taxon>
    </lineage>
</organism>
<name>L5LBQ8_MYODS</name>
<evidence type="ECO:0000313" key="3">
    <source>
        <dbReference type="Proteomes" id="UP000010556"/>
    </source>
</evidence>
<dbReference type="AlphaFoldDB" id="L5LBQ8"/>
<proteinExistence type="predicted"/>
<feature type="region of interest" description="Disordered" evidence="1">
    <location>
        <begin position="1"/>
        <end position="38"/>
    </location>
</feature>
<evidence type="ECO:0000256" key="1">
    <source>
        <dbReference type="SAM" id="MobiDB-lite"/>
    </source>
</evidence>
<gene>
    <name evidence="2" type="ORF">MDA_GLEAN10007552</name>
</gene>
<reference evidence="3" key="1">
    <citation type="journal article" date="2013" name="Science">
        <title>Comparative analysis of bat genomes provides insight into the evolution of flight and immunity.</title>
        <authorList>
            <person name="Zhang G."/>
            <person name="Cowled C."/>
            <person name="Shi Z."/>
            <person name="Huang Z."/>
            <person name="Bishop-Lilly K.A."/>
            <person name="Fang X."/>
            <person name="Wynne J.W."/>
            <person name="Xiong Z."/>
            <person name="Baker M.L."/>
            <person name="Zhao W."/>
            <person name="Tachedjian M."/>
            <person name="Zhu Y."/>
            <person name="Zhou P."/>
            <person name="Jiang X."/>
            <person name="Ng J."/>
            <person name="Yang L."/>
            <person name="Wu L."/>
            <person name="Xiao J."/>
            <person name="Feng Y."/>
            <person name="Chen Y."/>
            <person name="Sun X."/>
            <person name="Zhang Y."/>
            <person name="Marsh G.A."/>
            <person name="Crameri G."/>
            <person name="Broder C.C."/>
            <person name="Frey K.G."/>
            <person name="Wang L.F."/>
            <person name="Wang J."/>
        </authorList>
    </citation>
    <scope>NUCLEOTIDE SEQUENCE [LARGE SCALE GENOMIC DNA]</scope>
</reference>
<keyword evidence="3" id="KW-1185">Reference proteome</keyword>